<dbReference type="SUPFAM" id="SSF54427">
    <property type="entry name" value="NTF2-like"/>
    <property type="match status" value="1"/>
</dbReference>
<dbReference type="InterPro" id="IPR032710">
    <property type="entry name" value="NTF2-like_dom_sf"/>
</dbReference>
<dbReference type="EMBL" id="QPFP01000190">
    <property type="protein sequence ID" value="TEB19463.1"/>
    <property type="molecule type" value="Genomic_DNA"/>
</dbReference>
<accession>A0A4Y7SCR2</accession>
<name>A0A4Y7SCR2_COPMI</name>
<protein>
    <recommendedName>
        <fullName evidence="4">SnoaL-like domain-containing protein</fullName>
    </recommendedName>
</protein>
<evidence type="ECO:0000256" key="1">
    <source>
        <dbReference type="SAM" id="SignalP"/>
    </source>
</evidence>
<evidence type="ECO:0000313" key="2">
    <source>
        <dbReference type="EMBL" id="TEB19463.1"/>
    </source>
</evidence>
<proteinExistence type="predicted"/>
<feature type="chain" id="PRO_5021312399" description="SnoaL-like domain-containing protein" evidence="1">
    <location>
        <begin position="22"/>
        <end position="167"/>
    </location>
</feature>
<keyword evidence="1" id="KW-0732">Signal</keyword>
<organism evidence="2 3">
    <name type="scientific">Coprinellus micaceus</name>
    <name type="common">Glistening ink-cap mushroom</name>
    <name type="synonym">Coprinus micaceus</name>
    <dbReference type="NCBI Taxonomy" id="71717"/>
    <lineage>
        <taxon>Eukaryota</taxon>
        <taxon>Fungi</taxon>
        <taxon>Dikarya</taxon>
        <taxon>Basidiomycota</taxon>
        <taxon>Agaricomycotina</taxon>
        <taxon>Agaricomycetes</taxon>
        <taxon>Agaricomycetidae</taxon>
        <taxon>Agaricales</taxon>
        <taxon>Agaricineae</taxon>
        <taxon>Psathyrellaceae</taxon>
        <taxon>Coprinellus</taxon>
    </lineage>
</organism>
<gene>
    <name evidence="2" type="ORF">FA13DRAFT_1697793</name>
</gene>
<keyword evidence="3" id="KW-1185">Reference proteome</keyword>
<evidence type="ECO:0000313" key="3">
    <source>
        <dbReference type="Proteomes" id="UP000298030"/>
    </source>
</evidence>
<dbReference type="Gene3D" id="3.10.450.50">
    <property type="match status" value="1"/>
</dbReference>
<comment type="caution">
    <text evidence="2">The sequence shown here is derived from an EMBL/GenBank/DDBJ whole genome shotgun (WGS) entry which is preliminary data.</text>
</comment>
<reference evidence="2 3" key="1">
    <citation type="journal article" date="2019" name="Nat. Ecol. Evol.">
        <title>Megaphylogeny resolves global patterns of mushroom evolution.</title>
        <authorList>
            <person name="Varga T."/>
            <person name="Krizsan K."/>
            <person name="Foldi C."/>
            <person name="Dima B."/>
            <person name="Sanchez-Garcia M."/>
            <person name="Sanchez-Ramirez S."/>
            <person name="Szollosi G.J."/>
            <person name="Szarkandi J.G."/>
            <person name="Papp V."/>
            <person name="Albert L."/>
            <person name="Andreopoulos W."/>
            <person name="Angelini C."/>
            <person name="Antonin V."/>
            <person name="Barry K.W."/>
            <person name="Bougher N.L."/>
            <person name="Buchanan P."/>
            <person name="Buyck B."/>
            <person name="Bense V."/>
            <person name="Catcheside P."/>
            <person name="Chovatia M."/>
            <person name="Cooper J."/>
            <person name="Damon W."/>
            <person name="Desjardin D."/>
            <person name="Finy P."/>
            <person name="Geml J."/>
            <person name="Haridas S."/>
            <person name="Hughes K."/>
            <person name="Justo A."/>
            <person name="Karasinski D."/>
            <person name="Kautmanova I."/>
            <person name="Kiss B."/>
            <person name="Kocsube S."/>
            <person name="Kotiranta H."/>
            <person name="LaButti K.M."/>
            <person name="Lechner B.E."/>
            <person name="Liimatainen K."/>
            <person name="Lipzen A."/>
            <person name="Lukacs Z."/>
            <person name="Mihaltcheva S."/>
            <person name="Morgado L.N."/>
            <person name="Niskanen T."/>
            <person name="Noordeloos M.E."/>
            <person name="Ohm R.A."/>
            <person name="Ortiz-Santana B."/>
            <person name="Ovrebo C."/>
            <person name="Racz N."/>
            <person name="Riley R."/>
            <person name="Savchenko A."/>
            <person name="Shiryaev A."/>
            <person name="Soop K."/>
            <person name="Spirin V."/>
            <person name="Szebenyi C."/>
            <person name="Tomsovsky M."/>
            <person name="Tulloss R.E."/>
            <person name="Uehling J."/>
            <person name="Grigoriev I.V."/>
            <person name="Vagvolgyi C."/>
            <person name="Papp T."/>
            <person name="Martin F.M."/>
            <person name="Miettinen O."/>
            <person name="Hibbett D.S."/>
            <person name="Nagy L.G."/>
        </authorList>
    </citation>
    <scope>NUCLEOTIDE SEQUENCE [LARGE SCALE GENOMIC DNA]</scope>
    <source>
        <strain evidence="2 3">FP101781</strain>
    </source>
</reference>
<sequence length="167" mass="18771">MHIFASSTIALLLCLFASAEGNASSAATKPKLCDPNIKGPDLENLQKEAFADYVALWVTKRDVLTAYNRYVPGEYRQHSPFAQQDREFAIQVLSDAYAQDAMNITLQRIFSGQGFGMIHSKVDLKITKFTGTFSAVDYFRFRGTCVVEHWDILQQITGDETNPIAYF</sequence>
<evidence type="ECO:0008006" key="4">
    <source>
        <dbReference type="Google" id="ProtNLM"/>
    </source>
</evidence>
<dbReference type="OrthoDB" id="2820488at2759"/>
<dbReference type="AlphaFoldDB" id="A0A4Y7SCR2"/>
<feature type="signal peptide" evidence="1">
    <location>
        <begin position="1"/>
        <end position="21"/>
    </location>
</feature>
<dbReference type="Proteomes" id="UP000298030">
    <property type="component" value="Unassembled WGS sequence"/>
</dbReference>